<name>A0A6H9GBQ1_MICAE</name>
<proteinExistence type="predicted"/>
<accession>A0A6H9GBQ1</accession>
<dbReference type="Proteomes" id="UP000438874">
    <property type="component" value="Unassembled WGS sequence"/>
</dbReference>
<dbReference type="RefSeq" id="WP_159250596.1">
    <property type="nucleotide sequence ID" value="NZ_BJCH01000089.1"/>
</dbReference>
<dbReference type="AlphaFoldDB" id="A0A6H9GBQ1"/>
<evidence type="ECO:0000313" key="1">
    <source>
        <dbReference type="EMBL" id="GCL48177.1"/>
    </source>
</evidence>
<dbReference type="InterPro" id="IPR014825">
    <property type="entry name" value="DNA_alkylation"/>
</dbReference>
<dbReference type="SUPFAM" id="SSF48371">
    <property type="entry name" value="ARM repeat"/>
    <property type="match status" value="1"/>
</dbReference>
<protein>
    <recommendedName>
        <fullName evidence="3">DNA alkylation repair enzyme</fullName>
    </recommendedName>
</protein>
<sequence>MLTELPLEKLRARKGYPRKSEIPEEVLIVLNQGKIETVNLVEWLAIDLPVLLRNILTEIGWEKQIGSLYEQSLKLQDQGITKRLKGIGEMLFQSLEKEENRTEIFEILANHTSDMVRAWAAFSIAANQTLSLRQRLEIMVRFAADGSVSVRECAWYALRPYLVEDLAHSFDLLTEWVKDQDPNIRRCAVEATRPRGVWCKHIPTLKEKPETGLTILEFVRSDSSNYVQRSVANWLNDASKSCPDWVINTCKRWQNESPTKETYWIVKHAFRTLKKQEFLVDKIQITPY</sequence>
<dbReference type="InterPro" id="IPR016024">
    <property type="entry name" value="ARM-type_fold"/>
</dbReference>
<gene>
    <name evidence="1" type="ORF">NIES3787_38920</name>
</gene>
<comment type="caution">
    <text evidence="1">The sequence shown here is derived from an EMBL/GenBank/DDBJ whole genome shotgun (WGS) entry which is preliminary data.</text>
</comment>
<reference evidence="1 2" key="1">
    <citation type="submission" date="2019-02" db="EMBL/GenBank/DDBJ databases">
        <title>Draft genome sequence of Arthrospira platensis NIES-3787.</title>
        <authorList>
            <person name="Yamaguchi H."/>
            <person name="Suzuki S."/>
            <person name="Kawachi M."/>
        </authorList>
    </citation>
    <scope>NUCLEOTIDE SEQUENCE [LARGE SCALE GENOMIC DNA]</scope>
    <source>
        <strain evidence="1 2">NIES-3787</strain>
    </source>
</reference>
<dbReference type="Gene3D" id="1.25.40.290">
    <property type="entry name" value="ARM repeat domains"/>
    <property type="match status" value="1"/>
</dbReference>
<evidence type="ECO:0008006" key="3">
    <source>
        <dbReference type="Google" id="ProtNLM"/>
    </source>
</evidence>
<dbReference type="Pfam" id="PF08713">
    <property type="entry name" value="DNA_alkylation"/>
    <property type="match status" value="1"/>
</dbReference>
<evidence type="ECO:0000313" key="2">
    <source>
        <dbReference type="Proteomes" id="UP000438874"/>
    </source>
</evidence>
<organism evidence="1 2">
    <name type="scientific">Microcystis aeruginosa NIES-3787</name>
    <dbReference type="NCBI Taxonomy" id="2517782"/>
    <lineage>
        <taxon>Bacteria</taxon>
        <taxon>Bacillati</taxon>
        <taxon>Cyanobacteriota</taxon>
        <taxon>Cyanophyceae</taxon>
        <taxon>Oscillatoriophycideae</taxon>
        <taxon>Chroococcales</taxon>
        <taxon>Microcystaceae</taxon>
        <taxon>Microcystis</taxon>
    </lineage>
</organism>
<dbReference type="EMBL" id="BJCH01000089">
    <property type="protein sequence ID" value="GCL48177.1"/>
    <property type="molecule type" value="Genomic_DNA"/>
</dbReference>